<keyword evidence="4" id="KW-0067">ATP-binding</keyword>
<protein>
    <submittedName>
        <fullName evidence="7">Integrase core domain protein</fullName>
    </submittedName>
</protein>
<dbReference type="GO" id="GO:0005524">
    <property type="term" value="F:ATP binding"/>
    <property type="evidence" value="ECO:0007669"/>
    <property type="project" value="UniProtKB-KW"/>
</dbReference>
<dbReference type="Gene3D" id="3.30.420.10">
    <property type="entry name" value="Ribonuclease H-like superfamily/Ribonuclease H"/>
    <property type="match status" value="1"/>
</dbReference>
<dbReference type="InterPro" id="IPR001584">
    <property type="entry name" value="Integrase_cat-core"/>
</dbReference>
<dbReference type="Proteomes" id="UP000054495">
    <property type="component" value="Unassembled WGS sequence"/>
</dbReference>
<evidence type="ECO:0000256" key="1">
    <source>
        <dbReference type="ARBA" id="ARBA00022741"/>
    </source>
</evidence>
<dbReference type="GO" id="GO:0003676">
    <property type="term" value="F:nucleic acid binding"/>
    <property type="evidence" value="ECO:0007669"/>
    <property type="project" value="InterPro"/>
</dbReference>
<feature type="region of interest" description="Disordered" evidence="5">
    <location>
        <begin position="266"/>
        <end position="434"/>
    </location>
</feature>
<keyword evidence="2" id="KW-0378">Hydrolase</keyword>
<feature type="compositionally biased region" description="Low complexity" evidence="5">
    <location>
        <begin position="328"/>
        <end position="339"/>
    </location>
</feature>
<keyword evidence="8" id="KW-1185">Reference proteome</keyword>
<evidence type="ECO:0000256" key="4">
    <source>
        <dbReference type="ARBA" id="ARBA00022840"/>
    </source>
</evidence>
<evidence type="ECO:0000256" key="3">
    <source>
        <dbReference type="ARBA" id="ARBA00022806"/>
    </source>
</evidence>
<dbReference type="GO" id="GO:0043139">
    <property type="term" value="F:5'-3' DNA helicase activity"/>
    <property type="evidence" value="ECO:0007669"/>
    <property type="project" value="TreeGrafter"/>
</dbReference>
<proteinExistence type="predicted"/>
<name>A0A0D6LKQ8_9BILA</name>
<dbReference type="PANTHER" id="PTHR43788">
    <property type="entry name" value="DNA2/NAM7 HELICASE FAMILY MEMBER"/>
    <property type="match status" value="1"/>
</dbReference>
<keyword evidence="1" id="KW-0547">Nucleotide-binding</keyword>
<dbReference type="PANTHER" id="PTHR43788:SF16">
    <property type="entry name" value="HELICASE WITH ZINC FINGER 2"/>
    <property type="match status" value="1"/>
</dbReference>
<dbReference type="PROSITE" id="PS50994">
    <property type="entry name" value="INTEGRASE"/>
    <property type="match status" value="1"/>
</dbReference>
<feature type="compositionally biased region" description="Low complexity" evidence="5">
    <location>
        <begin position="276"/>
        <end position="291"/>
    </location>
</feature>
<evidence type="ECO:0000256" key="5">
    <source>
        <dbReference type="SAM" id="MobiDB-lite"/>
    </source>
</evidence>
<dbReference type="InterPro" id="IPR050534">
    <property type="entry name" value="Coronavir_polyprotein_1ab"/>
</dbReference>
<dbReference type="InterPro" id="IPR041679">
    <property type="entry name" value="DNA2/NAM7-like_C"/>
</dbReference>
<dbReference type="InterPro" id="IPR027417">
    <property type="entry name" value="P-loop_NTPase"/>
</dbReference>
<feature type="compositionally biased region" description="Pro residues" evidence="5">
    <location>
        <begin position="387"/>
        <end position="397"/>
    </location>
</feature>
<dbReference type="Gene3D" id="1.10.340.70">
    <property type="match status" value="1"/>
</dbReference>
<dbReference type="GO" id="GO:0015074">
    <property type="term" value="P:DNA integration"/>
    <property type="evidence" value="ECO:0007669"/>
    <property type="project" value="InterPro"/>
</dbReference>
<gene>
    <name evidence="7" type="ORF">ANCCEY_12703</name>
</gene>
<dbReference type="InterPro" id="IPR012337">
    <property type="entry name" value="RNaseH-like_sf"/>
</dbReference>
<dbReference type="Pfam" id="PF13087">
    <property type="entry name" value="AAA_12"/>
    <property type="match status" value="1"/>
</dbReference>
<feature type="domain" description="Integrase catalytic" evidence="6">
    <location>
        <begin position="49"/>
        <end position="214"/>
    </location>
</feature>
<evidence type="ECO:0000313" key="7">
    <source>
        <dbReference type="EMBL" id="EPB68207.1"/>
    </source>
</evidence>
<accession>A0A0D6LKQ8</accession>
<dbReference type="InterPro" id="IPR047187">
    <property type="entry name" value="SF1_C_Upf1"/>
</dbReference>
<organism evidence="7 8">
    <name type="scientific">Ancylostoma ceylanicum</name>
    <dbReference type="NCBI Taxonomy" id="53326"/>
    <lineage>
        <taxon>Eukaryota</taxon>
        <taxon>Metazoa</taxon>
        <taxon>Ecdysozoa</taxon>
        <taxon>Nematoda</taxon>
        <taxon>Chromadorea</taxon>
        <taxon>Rhabditida</taxon>
        <taxon>Rhabditina</taxon>
        <taxon>Rhabditomorpha</taxon>
        <taxon>Strongyloidea</taxon>
        <taxon>Ancylostomatidae</taxon>
        <taxon>Ancylostomatinae</taxon>
        <taxon>Ancylostoma</taxon>
    </lineage>
</organism>
<dbReference type="InterPro" id="IPR036397">
    <property type="entry name" value="RNaseH_sf"/>
</dbReference>
<keyword evidence="3" id="KW-0347">Helicase</keyword>
<dbReference type="CDD" id="cd18808">
    <property type="entry name" value="SF1_C_Upf1"/>
    <property type="match status" value="1"/>
</dbReference>
<dbReference type="SUPFAM" id="SSF53098">
    <property type="entry name" value="Ribonuclease H-like"/>
    <property type="match status" value="1"/>
</dbReference>
<dbReference type="GO" id="GO:0016787">
    <property type="term" value="F:hydrolase activity"/>
    <property type="evidence" value="ECO:0007669"/>
    <property type="project" value="UniProtKB-KW"/>
</dbReference>
<dbReference type="Pfam" id="PF00665">
    <property type="entry name" value="rve"/>
    <property type="match status" value="1"/>
</dbReference>
<dbReference type="Gene3D" id="3.40.50.300">
    <property type="entry name" value="P-loop containing nucleotide triphosphate hydrolases"/>
    <property type="match status" value="2"/>
</dbReference>
<dbReference type="InterPro" id="IPR041588">
    <property type="entry name" value="Integrase_H2C2"/>
</dbReference>
<evidence type="ECO:0000259" key="6">
    <source>
        <dbReference type="PROSITE" id="PS50994"/>
    </source>
</evidence>
<dbReference type="FunFam" id="3.30.420.10:FF:000032">
    <property type="entry name" value="Retrovirus-related Pol polyprotein from transposon 297-like Protein"/>
    <property type="match status" value="1"/>
</dbReference>
<dbReference type="SUPFAM" id="SSF52540">
    <property type="entry name" value="P-loop containing nucleoside triphosphate hydrolases"/>
    <property type="match status" value="1"/>
</dbReference>
<evidence type="ECO:0000313" key="8">
    <source>
        <dbReference type="Proteomes" id="UP000054495"/>
    </source>
</evidence>
<sequence length="1312" mass="146142">MVASTMLLATTVAQIARKYYWASMAEDIFHLVRSCDGCQRKRGNPRNREELLPVVSGAVFDKVFVDLTGPLHPTTAGNKYIMAMIDHFSKYVIAVALSDCRATTIARAIMSECILKFGLMTQLISDNASYFRSEVFAELGRLLRIDKYYTTPYHHEGNGACERVVATFHPMMRVYIDENQSDWDEFVSACAFMYNTTVHSSLNNTPFFMVFGRDPVFNIDLLIRHHTPHGVLMFIFMFSHGSKEGDGTVEPNADPDPALDAVVSHEMASTDPGPASASSDQSSSIQQSLGSEDLLGTDPEMQSHCITPDPASTDDTESAMDATSCAASSSSVPLQQGSSDVHSEARPKASSTRSAEVVNFDPGAPCSSRQADPVPPARCDPGDAPNILPPPPQPVCPVPVSRRRQRSPTFDLSNIKRRVPAPAQPPRSGPLPERTPEGFWHHLIGSHPWARYVRPRPLNRHALSPRQITNNIPVDTYKHLPNLGYMSTKFVRSLFPRIPPDAKTIRTMLPFIELPTLEDAIRFREDSQEVIDSTLARDVAPVPQERNMAPKGQRSSLLYPPIRQGKRPVLYQIAAINPNNFVLEAKDFFVFQPDRLELHCILLDRFSFNIENNTYGYDRTLISVKDFVWVYDVIPTITAINRPELCLERPRIPRTAPMEINNDFFFRAGNFAFVTPPVWSEINLGVVLSVIRRGEQVNNFRMALEEASDVVTITKSFCRFQWPYVHEDELLRARCRQNVSTAVRFSQPLICIEAQDTLCELVRHFFPAHPDEGILPMEVMKMRPEDTAWMNDRLGQFDNYANDNPKALRRMSKIFSMACAALSAVTNMGDDRRTRRLTATIPSATAYPVRLRFTLQGMSSPSGWTVHRSVGIWVVDVFQRRSRRETRELRVSVAATAKSHDTIIDDIDEVGREIGGNVLLDLRVKMGRAAVNANPAFETISRMHLTPSFGNASMASVVMNTVYGLTPLGCKQADEPTFDGDDEDIRTIMINRRLIAVTNDQRQALALGNARYPIIGIQATFGTGKTVVGAYIAVRHASRGQRVVVTASTNTAVAHFTETILSLDEFSHVGAVRFIAETTPFDEIATTAVDMHEVLKSLGSRAVPIAPLVTTFRAHPALNSLPNTFAHELTLVNGIRAVDRQLLAGVVRFPNPAVPFVFADVKGTSVKSACHSHYNPAEASVCQALVRGMLERGVDSSSIAIIAFYKEQHRYLEDFAKETGIDISTVDSVQGRERDVVFLLTTKTDSDPDASVFLDAPRRMNVALTRCRHGQMVLGHRPSLARLPQWQRVINWALDRMAVIPDADVQLLFGDQ</sequence>
<evidence type="ECO:0000256" key="2">
    <source>
        <dbReference type="ARBA" id="ARBA00022801"/>
    </source>
</evidence>
<dbReference type="Pfam" id="PF17921">
    <property type="entry name" value="Integrase_H2C2"/>
    <property type="match status" value="1"/>
</dbReference>
<reference evidence="7 8" key="1">
    <citation type="submission" date="2013-05" db="EMBL/GenBank/DDBJ databases">
        <title>Draft genome of the parasitic nematode Anyclostoma ceylanicum.</title>
        <authorList>
            <person name="Mitreva M."/>
        </authorList>
    </citation>
    <scope>NUCLEOTIDE SEQUENCE [LARGE SCALE GENOMIC DNA]</scope>
</reference>
<dbReference type="EMBL" id="KE125480">
    <property type="protein sequence ID" value="EPB68207.1"/>
    <property type="molecule type" value="Genomic_DNA"/>
</dbReference>